<dbReference type="InterPro" id="IPR036915">
    <property type="entry name" value="Cyclin-like_sf"/>
</dbReference>
<name>A0A1Y1XS06_9FUNG</name>
<dbReference type="SUPFAM" id="SSF47954">
    <property type="entry name" value="Cyclin-like"/>
    <property type="match status" value="1"/>
</dbReference>
<protein>
    <recommendedName>
        <fullName evidence="1">Cyclin N-terminal domain-containing protein</fullName>
    </recommendedName>
</protein>
<dbReference type="OrthoDB" id="10250320at2759"/>
<organism evidence="2 3">
    <name type="scientific">Basidiobolus meristosporus CBS 931.73</name>
    <dbReference type="NCBI Taxonomy" id="1314790"/>
    <lineage>
        <taxon>Eukaryota</taxon>
        <taxon>Fungi</taxon>
        <taxon>Fungi incertae sedis</taxon>
        <taxon>Zoopagomycota</taxon>
        <taxon>Entomophthoromycotina</taxon>
        <taxon>Basidiobolomycetes</taxon>
        <taxon>Basidiobolales</taxon>
        <taxon>Basidiobolaceae</taxon>
        <taxon>Basidiobolus</taxon>
    </lineage>
</organism>
<dbReference type="GO" id="GO:0019901">
    <property type="term" value="F:protein kinase binding"/>
    <property type="evidence" value="ECO:0007669"/>
    <property type="project" value="InterPro"/>
</dbReference>
<dbReference type="InterPro" id="IPR013922">
    <property type="entry name" value="Cyclin_PHO80-like"/>
</dbReference>
<dbReference type="CDD" id="cd20557">
    <property type="entry name" value="CYCLIN_ScPCL1-like"/>
    <property type="match status" value="1"/>
</dbReference>
<gene>
    <name evidence="2" type="ORF">K493DRAFT_290441</name>
</gene>
<evidence type="ECO:0000259" key="1">
    <source>
        <dbReference type="Pfam" id="PF00134"/>
    </source>
</evidence>
<proteinExistence type="predicted"/>
<dbReference type="Pfam" id="PF00134">
    <property type="entry name" value="Cyclin_N"/>
    <property type="match status" value="1"/>
</dbReference>
<evidence type="ECO:0000313" key="3">
    <source>
        <dbReference type="Proteomes" id="UP000193498"/>
    </source>
</evidence>
<feature type="domain" description="Cyclin N-terminal" evidence="1">
    <location>
        <begin position="51"/>
        <end position="147"/>
    </location>
</feature>
<dbReference type="Gene3D" id="1.10.472.10">
    <property type="entry name" value="Cyclin-like"/>
    <property type="match status" value="1"/>
</dbReference>
<accession>A0A1Y1XS06</accession>
<sequence length="223" mass="25111">MSHPELTFEIAYVTATAASVIKCTSLDGGQPSFTNSSLPPSSPSHIRVPSLKRFIMELAAKSKVHTPSFLCTLVYLDRLKKRLPEFARGTACTCHRIFLATLIITSKYLNDASPKNFHWAQYTPLFSLVEVNLMERQLLELLDYDLRITPEELHQQFAGLWVGMHHPARAPVNDQYPTPSSHHPRKRSYDINTYVEAALKKYRIVGPSANIKSLFSLSATSHS</sequence>
<evidence type="ECO:0000313" key="2">
    <source>
        <dbReference type="EMBL" id="ORX88538.1"/>
    </source>
</evidence>
<dbReference type="GO" id="GO:0005634">
    <property type="term" value="C:nucleus"/>
    <property type="evidence" value="ECO:0007669"/>
    <property type="project" value="TreeGrafter"/>
</dbReference>
<dbReference type="InterPro" id="IPR006671">
    <property type="entry name" value="Cyclin_N"/>
</dbReference>
<dbReference type="STRING" id="1314790.A0A1Y1XS06"/>
<dbReference type="InParanoid" id="A0A1Y1XS06"/>
<reference evidence="2 3" key="1">
    <citation type="submission" date="2016-07" db="EMBL/GenBank/DDBJ databases">
        <title>Pervasive Adenine N6-methylation of Active Genes in Fungi.</title>
        <authorList>
            <consortium name="DOE Joint Genome Institute"/>
            <person name="Mondo S.J."/>
            <person name="Dannebaum R.O."/>
            <person name="Kuo R.C."/>
            <person name="Labutti K."/>
            <person name="Haridas S."/>
            <person name="Kuo A."/>
            <person name="Salamov A."/>
            <person name="Ahrendt S.R."/>
            <person name="Lipzen A."/>
            <person name="Sullivan W."/>
            <person name="Andreopoulos W.B."/>
            <person name="Clum A."/>
            <person name="Lindquist E."/>
            <person name="Daum C."/>
            <person name="Ramamoorthy G.K."/>
            <person name="Gryganskyi A."/>
            <person name="Culley D."/>
            <person name="Magnuson J.K."/>
            <person name="James T.Y."/>
            <person name="O'Malley M.A."/>
            <person name="Stajich J.E."/>
            <person name="Spatafora J.W."/>
            <person name="Visel A."/>
            <person name="Grigoriev I.V."/>
        </authorList>
    </citation>
    <scope>NUCLEOTIDE SEQUENCE [LARGE SCALE GENOMIC DNA]</scope>
    <source>
        <strain evidence="2 3">CBS 931.73</strain>
    </source>
</reference>
<comment type="caution">
    <text evidence="2">The sequence shown here is derived from an EMBL/GenBank/DDBJ whole genome shotgun (WGS) entry which is preliminary data.</text>
</comment>
<dbReference type="GO" id="GO:0016538">
    <property type="term" value="F:cyclin-dependent protein serine/threonine kinase regulator activity"/>
    <property type="evidence" value="ECO:0007669"/>
    <property type="project" value="TreeGrafter"/>
</dbReference>
<dbReference type="AlphaFoldDB" id="A0A1Y1XS06"/>
<dbReference type="Proteomes" id="UP000193498">
    <property type="component" value="Unassembled WGS sequence"/>
</dbReference>
<dbReference type="EMBL" id="MCFE01000520">
    <property type="protein sequence ID" value="ORX88538.1"/>
    <property type="molecule type" value="Genomic_DNA"/>
</dbReference>
<dbReference type="GO" id="GO:0000307">
    <property type="term" value="C:cyclin-dependent protein kinase holoenzyme complex"/>
    <property type="evidence" value="ECO:0007669"/>
    <property type="project" value="TreeGrafter"/>
</dbReference>
<dbReference type="PANTHER" id="PTHR15615">
    <property type="match status" value="1"/>
</dbReference>
<dbReference type="PANTHER" id="PTHR15615:SF10">
    <property type="entry name" value="PHO85 CYCLIN-2-RELATED"/>
    <property type="match status" value="1"/>
</dbReference>
<keyword evidence="3" id="KW-1185">Reference proteome</keyword>